<dbReference type="GO" id="GO:0019825">
    <property type="term" value="F:oxygen binding"/>
    <property type="evidence" value="ECO:0007669"/>
    <property type="project" value="InterPro"/>
</dbReference>
<dbReference type="InterPro" id="IPR012292">
    <property type="entry name" value="Globin/Proto"/>
</dbReference>
<name>H8G7V3_9PSEU</name>
<dbReference type="RefSeq" id="WP_005438134.1">
    <property type="nucleotide sequence ID" value="NZ_CM001466.1"/>
</dbReference>
<dbReference type="InterPro" id="IPR044398">
    <property type="entry name" value="Globin-sensor_dom"/>
</dbReference>
<proteinExistence type="predicted"/>
<dbReference type="Gene3D" id="1.10.490.10">
    <property type="entry name" value="Globins"/>
    <property type="match status" value="1"/>
</dbReference>
<reference evidence="2 3" key="1">
    <citation type="journal article" date="2012" name="Stand. Genomic Sci.">
        <title>Genome sequence of the soil bacterium Saccharomonospora azurea type strain (NA-128(T)).</title>
        <authorList>
            <person name="Klenk H.P."/>
            <person name="Held B."/>
            <person name="Lucas S."/>
            <person name="Lapidus A."/>
            <person name="Copeland A."/>
            <person name="Hammon N."/>
            <person name="Pitluck S."/>
            <person name="Goodwin L.A."/>
            <person name="Han C."/>
            <person name="Tapia R."/>
            <person name="Brambilla E.M."/>
            <person name="Potter G."/>
            <person name="Land M."/>
            <person name="Ivanova N."/>
            <person name="Rohde M."/>
            <person name="Goker M."/>
            <person name="Detter J.C."/>
            <person name="Kyrpides N.C."/>
            <person name="Woyke T."/>
        </authorList>
    </citation>
    <scope>NUCLEOTIDE SEQUENCE [LARGE SCALE GENOMIC DNA]</scope>
    <source>
        <strain evidence="2 3">NA-128</strain>
    </source>
</reference>
<dbReference type="InterPro" id="IPR009050">
    <property type="entry name" value="Globin-like_sf"/>
</dbReference>
<evidence type="ECO:0000313" key="3">
    <source>
        <dbReference type="Proteomes" id="UP000004705"/>
    </source>
</evidence>
<feature type="domain" description="Globin-sensor" evidence="1">
    <location>
        <begin position="26"/>
        <end position="193"/>
    </location>
</feature>
<accession>H8G7V3</accession>
<gene>
    <name evidence="2" type="ORF">SacazDRAFT_00403</name>
</gene>
<dbReference type="OrthoDB" id="9780134at2"/>
<organism evidence="2 3">
    <name type="scientific">Saccharomonospora azurea NA-128</name>
    <dbReference type="NCBI Taxonomy" id="882081"/>
    <lineage>
        <taxon>Bacteria</taxon>
        <taxon>Bacillati</taxon>
        <taxon>Actinomycetota</taxon>
        <taxon>Actinomycetes</taxon>
        <taxon>Pseudonocardiales</taxon>
        <taxon>Pseudonocardiaceae</taxon>
        <taxon>Saccharomonospora</taxon>
    </lineage>
</organism>
<keyword evidence="3" id="KW-1185">Reference proteome</keyword>
<dbReference type="AlphaFoldDB" id="H8G7V3"/>
<sequence length="195" mass="22156">MTTLPVGYTYNDSSLESSPVSMPILGELLQDVMWNEDDSRALRRAGEILTPQTSEILDAWYDFIGSTPHLVSTFRGPDGKPDQAYLDKVRGRFERWIVDLCTRDFDAQWLAYQEEIGKRHTPDKKNRTDGVDSPSTYVPMSHLIALIVPVTVTVREFLELGASEDDNVDAMQQAWFKAVTLSVALWTRPYAPDLW</sequence>
<evidence type="ECO:0000313" key="2">
    <source>
        <dbReference type="EMBL" id="EHY87377.1"/>
    </source>
</evidence>
<dbReference type="SUPFAM" id="SSF46458">
    <property type="entry name" value="Globin-like"/>
    <property type="match status" value="1"/>
</dbReference>
<protein>
    <submittedName>
        <fullName evidence="2">Protoglobin</fullName>
    </submittedName>
</protein>
<dbReference type="Pfam" id="PF11563">
    <property type="entry name" value="Protoglobin"/>
    <property type="match status" value="1"/>
</dbReference>
<evidence type="ECO:0000259" key="1">
    <source>
        <dbReference type="Pfam" id="PF11563"/>
    </source>
</evidence>
<dbReference type="GO" id="GO:0020037">
    <property type="term" value="F:heme binding"/>
    <property type="evidence" value="ECO:0007669"/>
    <property type="project" value="InterPro"/>
</dbReference>
<dbReference type="EMBL" id="CM001466">
    <property type="protein sequence ID" value="EHY87377.1"/>
    <property type="molecule type" value="Genomic_DNA"/>
</dbReference>
<dbReference type="Proteomes" id="UP000004705">
    <property type="component" value="Chromosome"/>
</dbReference>
<dbReference type="HOGENOM" id="CLU_119977_0_0_11"/>